<evidence type="ECO:0000313" key="1">
    <source>
        <dbReference type="EMBL" id="MBB3860319.1"/>
    </source>
</evidence>
<name>A0A7W5ZW42_9SPHN</name>
<keyword evidence="2" id="KW-1185">Reference proteome</keyword>
<dbReference type="Proteomes" id="UP000562395">
    <property type="component" value="Unassembled WGS sequence"/>
</dbReference>
<gene>
    <name evidence="1" type="ORF">GGQ88_001585</name>
</gene>
<accession>A0A7W5ZW42</accession>
<dbReference type="AlphaFoldDB" id="A0A7W5ZW42"/>
<dbReference type="EMBL" id="JACICY010000003">
    <property type="protein sequence ID" value="MBB3860319.1"/>
    <property type="molecule type" value="Genomic_DNA"/>
</dbReference>
<sequence length="45" mass="4921">MNEIVSLQIATWFHAGPLASADFGHRLAKSAFAWSEAQKISTLAF</sequence>
<dbReference type="RefSeq" id="WP_183612594.1">
    <property type="nucleotide sequence ID" value="NZ_JACICY010000003.1"/>
</dbReference>
<comment type="caution">
    <text evidence="1">The sequence shown here is derived from an EMBL/GenBank/DDBJ whole genome shotgun (WGS) entry which is preliminary data.</text>
</comment>
<reference evidence="1 2" key="1">
    <citation type="submission" date="2020-08" db="EMBL/GenBank/DDBJ databases">
        <title>Genomic Encyclopedia of Type Strains, Phase IV (KMG-IV): sequencing the most valuable type-strain genomes for metagenomic binning, comparative biology and taxonomic classification.</title>
        <authorList>
            <person name="Goeker M."/>
        </authorList>
    </citation>
    <scope>NUCLEOTIDE SEQUENCE [LARGE SCALE GENOMIC DNA]</scope>
    <source>
        <strain evidence="1 2">DSM 14552</strain>
    </source>
</reference>
<evidence type="ECO:0000313" key="2">
    <source>
        <dbReference type="Proteomes" id="UP000562395"/>
    </source>
</evidence>
<protein>
    <submittedName>
        <fullName evidence="1">Uncharacterized protein</fullName>
    </submittedName>
</protein>
<proteinExistence type="predicted"/>
<organism evidence="1 2">
    <name type="scientific">Novosphingobium hassiacum</name>
    <dbReference type="NCBI Taxonomy" id="173676"/>
    <lineage>
        <taxon>Bacteria</taxon>
        <taxon>Pseudomonadati</taxon>
        <taxon>Pseudomonadota</taxon>
        <taxon>Alphaproteobacteria</taxon>
        <taxon>Sphingomonadales</taxon>
        <taxon>Sphingomonadaceae</taxon>
        <taxon>Novosphingobium</taxon>
    </lineage>
</organism>